<evidence type="ECO:0000256" key="4">
    <source>
        <dbReference type="ARBA" id="ARBA00012926"/>
    </source>
</evidence>
<dbReference type="NCBIfam" id="NF006757">
    <property type="entry name" value="PRK09277.1"/>
    <property type="match status" value="1"/>
</dbReference>
<dbReference type="InterPro" id="IPR036008">
    <property type="entry name" value="Aconitase_4Fe-4S_dom"/>
</dbReference>
<evidence type="ECO:0000256" key="10">
    <source>
        <dbReference type="ARBA" id="ARBA00023239"/>
    </source>
</evidence>
<dbReference type="FunFam" id="3.20.19.10:FF:000001">
    <property type="entry name" value="Aconitate hydratase"/>
    <property type="match status" value="1"/>
</dbReference>
<protein>
    <recommendedName>
        <fullName evidence="5">Aconitate hydratase A</fullName>
        <ecNumber evidence="4">4.2.1.3</ecNumber>
    </recommendedName>
    <alternativeName>
        <fullName evidence="13">Iron-responsive protein-like</fullName>
    </alternativeName>
    <alternativeName>
        <fullName evidence="12">RNA-binding protein</fullName>
    </alternativeName>
</protein>
<dbReference type="GO" id="GO:0051539">
    <property type="term" value="F:4 iron, 4 sulfur cluster binding"/>
    <property type="evidence" value="ECO:0007669"/>
    <property type="project" value="UniProtKB-KW"/>
</dbReference>
<evidence type="ECO:0000256" key="9">
    <source>
        <dbReference type="ARBA" id="ARBA00023014"/>
    </source>
</evidence>
<evidence type="ECO:0000256" key="7">
    <source>
        <dbReference type="ARBA" id="ARBA00022723"/>
    </source>
</evidence>
<dbReference type="GO" id="GO:0003994">
    <property type="term" value="F:aconitate hydratase activity"/>
    <property type="evidence" value="ECO:0007669"/>
    <property type="project" value="UniProtKB-EC"/>
</dbReference>
<evidence type="ECO:0000256" key="8">
    <source>
        <dbReference type="ARBA" id="ARBA00023004"/>
    </source>
</evidence>
<comment type="caution">
    <text evidence="16">The sequence shown here is derived from an EMBL/GenBank/DDBJ whole genome shotgun (WGS) entry which is preliminary data.</text>
</comment>
<dbReference type="Gene3D" id="6.10.190.10">
    <property type="match status" value="1"/>
</dbReference>
<dbReference type="Gene3D" id="3.20.19.10">
    <property type="entry name" value="Aconitase, domain 4"/>
    <property type="match status" value="1"/>
</dbReference>
<evidence type="ECO:0000256" key="5">
    <source>
        <dbReference type="ARBA" id="ARBA00019378"/>
    </source>
</evidence>
<gene>
    <name evidence="16" type="ORF">AcdelDRAFT_3655</name>
</gene>
<dbReference type="InterPro" id="IPR044137">
    <property type="entry name" value="AcnA_IRP_Swivel"/>
</dbReference>
<feature type="domain" description="Aconitase A/isopropylmalate dehydratase small subunit swivel" evidence="15">
    <location>
        <begin position="765"/>
        <end position="899"/>
    </location>
</feature>
<keyword evidence="7" id="KW-0479">Metal-binding</keyword>
<keyword evidence="17" id="KW-1185">Reference proteome</keyword>
<dbReference type="Gene3D" id="3.30.499.10">
    <property type="entry name" value="Aconitase, domain 3"/>
    <property type="match status" value="2"/>
</dbReference>
<dbReference type="PRINTS" id="PR00415">
    <property type="entry name" value="ACONITASE"/>
</dbReference>
<dbReference type="AlphaFoldDB" id="C5T9S5"/>
<dbReference type="OrthoDB" id="9764318at2"/>
<evidence type="ECO:0000256" key="12">
    <source>
        <dbReference type="ARBA" id="ARBA00031081"/>
    </source>
</evidence>
<dbReference type="InterPro" id="IPR015928">
    <property type="entry name" value="Aconitase/3IPM_dehydase_swvl"/>
</dbReference>
<keyword evidence="9" id="KW-0411">Iron-sulfur</keyword>
<evidence type="ECO:0000256" key="3">
    <source>
        <dbReference type="ARBA" id="ARBA00007185"/>
    </source>
</evidence>
<evidence type="ECO:0000256" key="6">
    <source>
        <dbReference type="ARBA" id="ARBA00022485"/>
    </source>
</evidence>
<keyword evidence="8" id="KW-0408">Iron</keyword>
<comment type="cofactor">
    <cofactor evidence="1">
        <name>[4Fe-4S] cluster</name>
        <dbReference type="ChEBI" id="CHEBI:49883"/>
    </cofactor>
</comment>
<evidence type="ECO:0000256" key="13">
    <source>
        <dbReference type="ARBA" id="ARBA00031977"/>
    </source>
</evidence>
<evidence type="ECO:0000256" key="2">
    <source>
        <dbReference type="ARBA" id="ARBA00004717"/>
    </source>
</evidence>
<dbReference type="GO" id="GO:0046872">
    <property type="term" value="F:metal ion binding"/>
    <property type="evidence" value="ECO:0007669"/>
    <property type="project" value="UniProtKB-KW"/>
</dbReference>
<comment type="similarity">
    <text evidence="3">Belongs to the aconitase/IPM isomerase family.</text>
</comment>
<dbReference type="RefSeq" id="WP_005799364.1">
    <property type="nucleotide sequence ID" value="NZ_ACQT01000207.1"/>
</dbReference>
<dbReference type="PANTHER" id="PTHR11670">
    <property type="entry name" value="ACONITASE/IRON-RESPONSIVE ELEMENT FAMILY MEMBER"/>
    <property type="match status" value="1"/>
</dbReference>
<dbReference type="FunFam" id="3.30.499.10:FF:000002">
    <property type="entry name" value="Aconitate hydratase"/>
    <property type="match status" value="1"/>
</dbReference>
<reference evidence="16 17" key="1">
    <citation type="submission" date="2009-05" db="EMBL/GenBank/DDBJ databases">
        <title>The draft genome of Acidovorax delafieldii 2AN.</title>
        <authorList>
            <consortium name="US DOE Joint Genome Institute (JGI-PGF)"/>
            <person name="Lucas S."/>
            <person name="Copeland A."/>
            <person name="Lapidus A."/>
            <person name="Glavina del Rio T."/>
            <person name="Tice H."/>
            <person name="Bruce D."/>
            <person name="Goodwin L."/>
            <person name="Pitluck S."/>
            <person name="Larimer F."/>
            <person name="Land M.L."/>
            <person name="Hauser L."/>
            <person name="Shelobolina E.S."/>
            <person name="Picardal F."/>
            <person name="Roden E."/>
            <person name="Emerson D."/>
        </authorList>
    </citation>
    <scope>NUCLEOTIDE SEQUENCE [LARGE SCALE GENOMIC DNA]</scope>
    <source>
        <strain evidence="16 17">2AN</strain>
    </source>
</reference>
<proteinExistence type="inferred from homology"/>
<dbReference type="InterPro" id="IPR018136">
    <property type="entry name" value="Aconitase_4Fe-4S_BS"/>
</dbReference>
<feature type="domain" description="Aconitase/3-isopropylmalate dehydratase large subunit alpha/beta/alpha" evidence="14">
    <location>
        <begin position="66"/>
        <end position="618"/>
    </location>
</feature>
<dbReference type="InterPro" id="IPR015931">
    <property type="entry name" value="Acnase/IPM_dHydase_lsu_aba_1/3"/>
</dbReference>
<evidence type="ECO:0000256" key="11">
    <source>
        <dbReference type="ARBA" id="ARBA00023501"/>
    </source>
</evidence>
<keyword evidence="10" id="KW-0456">Lyase</keyword>
<evidence type="ECO:0000256" key="1">
    <source>
        <dbReference type="ARBA" id="ARBA00001966"/>
    </source>
</evidence>
<dbReference type="Pfam" id="PF00694">
    <property type="entry name" value="Aconitase_C"/>
    <property type="match status" value="1"/>
</dbReference>
<accession>C5T9S5</accession>
<dbReference type="EMBL" id="ACQT01000207">
    <property type="protein sequence ID" value="EER58773.1"/>
    <property type="molecule type" value="Genomic_DNA"/>
</dbReference>
<dbReference type="SUPFAM" id="SSF53732">
    <property type="entry name" value="Aconitase iron-sulfur domain"/>
    <property type="match status" value="1"/>
</dbReference>
<dbReference type="PROSITE" id="PS00450">
    <property type="entry name" value="ACONITASE_1"/>
    <property type="match status" value="1"/>
</dbReference>
<evidence type="ECO:0000259" key="15">
    <source>
        <dbReference type="Pfam" id="PF00694"/>
    </source>
</evidence>
<name>C5T9S5_ACIDE</name>
<keyword evidence="6" id="KW-0004">4Fe-4S</keyword>
<dbReference type="PATRIC" id="fig|573060.9.peg.1332"/>
<evidence type="ECO:0000313" key="16">
    <source>
        <dbReference type="EMBL" id="EER58773.1"/>
    </source>
</evidence>
<dbReference type="CDD" id="cd01580">
    <property type="entry name" value="AcnA_IRP_Swivel"/>
    <property type="match status" value="1"/>
</dbReference>
<dbReference type="SUPFAM" id="SSF52016">
    <property type="entry name" value="LeuD/IlvD-like"/>
    <property type="match status" value="1"/>
</dbReference>
<comment type="catalytic activity">
    <reaction evidence="11">
        <text>citrate = D-threo-isocitrate</text>
        <dbReference type="Rhea" id="RHEA:10336"/>
        <dbReference type="ChEBI" id="CHEBI:15562"/>
        <dbReference type="ChEBI" id="CHEBI:16947"/>
        <dbReference type="EC" id="4.2.1.3"/>
    </reaction>
</comment>
<sequence length="974" mass="104938">MASSQPVRHAFAGTLKSFKTASGKSGQFYSLPALARQFPQVSRLPVSIRIVLESVLRNCDGRKVTQEHVRQLAQWMPQAERKDEIPFVVSRVVLQDFTGVPLLADLAAMRSVAARLGKNPKKIEPLVPVDLVVDHSIMVDYYGKKNSLDLNMKLEFQRNRERYEFMKWGMQAFDTFGVVPPGFGIVHQVNLEYLARGVHKTKGGVYYPDTLVGTDSHTTMINGIGVVGWGVGGIEAEAAMLGQPVYFLTPDVVGMELTGQLREGVTATDLVLTVTELLRQHKVVGKFVEFFGEGTRTLALPDRATIGNMAPEYGATMGFFPVDEKTIDYFKGTGRTKGEIEAFEAYFKAQGLFGVPLAGEVDYSQVVKLDLGSVTPSLAGPKRPQDRIELGKVSSQFADLFSMANAQNGFNRPAELLHTRHHVRPADAAVHVEAPAEKSAPAGGPRFLVEMEQNRSTLAAAHAEVPAQQASRTGDVTVGNGDVLIAAITSCTNTSNPSVLLAAGLLAKKAVEAGLKVKPHIKTSLAPGSRIVTEYLTQTGLLPYLEKLGFALAGYGCTTCIGNAGDLTPELNEVITSNDLVCAAVLSGNRNFEARIHPNLKANFLASPPLVVAYAIAGTVLKDLMTEPVGKGRGGKDIYLGDIWPSSEEVHQLMKFAMNGKAFRENYAKVASDPGKLWGQIKGGSGTTYAWPASTYIAEPPFFAHFALENVAAGVEETGAAGVNEVKLPSVLGARIMALFGDSITTDHISPAGSIKASSPAGQWLVQHGVQKVDFNSYGARRGNHDVMMRGTFANVRIKNLMIPPTADGSREEGGVTVFQNEGPLQGEKMFIFDAAMQYMARNTPTVVFAGEEYGTGSSRDWAAKGTQLLGIKAVVARSFERIHRSNLVGMGVLPLQFKGDDSWQSLGLTGSEVIDVLPDPALAPQSDATLVIHRADGSRQEVVVTLRIDTPIEVDYYQAGGILPFVLRQLLAG</sequence>
<dbReference type="InterPro" id="IPR000573">
    <property type="entry name" value="AconitaseA/IPMdHydase_ssu_swvl"/>
</dbReference>
<dbReference type="PROSITE" id="PS01244">
    <property type="entry name" value="ACONITASE_2"/>
    <property type="match status" value="1"/>
</dbReference>
<dbReference type="NCBIfam" id="NF009520">
    <property type="entry name" value="PRK12881.1"/>
    <property type="match status" value="1"/>
</dbReference>
<evidence type="ECO:0000259" key="14">
    <source>
        <dbReference type="Pfam" id="PF00330"/>
    </source>
</evidence>
<organism evidence="16 17">
    <name type="scientific">Acidovorax delafieldii 2AN</name>
    <dbReference type="NCBI Taxonomy" id="573060"/>
    <lineage>
        <taxon>Bacteria</taxon>
        <taxon>Pseudomonadati</taxon>
        <taxon>Pseudomonadota</taxon>
        <taxon>Betaproteobacteria</taxon>
        <taxon>Burkholderiales</taxon>
        <taxon>Comamonadaceae</taxon>
        <taxon>Acidovorax</taxon>
    </lineage>
</organism>
<dbReference type="GO" id="GO:0006099">
    <property type="term" value="P:tricarboxylic acid cycle"/>
    <property type="evidence" value="ECO:0007669"/>
    <property type="project" value="UniProtKB-UniPathway"/>
</dbReference>
<dbReference type="Proteomes" id="UP000003856">
    <property type="component" value="Unassembled WGS sequence"/>
</dbReference>
<dbReference type="Pfam" id="PF00330">
    <property type="entry name" value="Aconitase"/>
    <property type="match status" value="1"/>
</dbReference>
<dbReference type="InterPro" id="IPR006249">
    <property type="entry name" value="Aconitase/IRP2"/>
</dbReference>
<comment type="pathway">
    <text evidence="2">Carbohydrate metabolism; tricarboxylic acid cycle; isocitrate from oxaloacetate: step 2/2.</text>
</comment>
<dbReference type="UniPathway" id="UPA00223">
    <property type="reaction ID" value="UER00718"/>
</dbReference>
<dbReference type="EC" id="4.2.1.3" evidence="4"/>
<evidence type="ECO:0000313" key="17">
    <source>
        <dbReference type="Proteomes" id="UP000003856"/>
    </source>
</evidence>
<dbReference type="InterPro" id="IPR001030">
    <property type="entry name" value="Acoase/IPM_deHydtase_lsu_aba"/>
</dbReference>